<evidence type="ECO:0000313" key="1">
    <source>
        <dbReference type="EMBL" id="QJY47542.1"/>
    </source>
</evidence>
<name>A0A6M6JLM8_9PSEU</name>
<accession>A0A6M6JLM8</accession>
<organism evidence="1 2">
    <name type="scientific">Pseudonocardia broussonetiae</name>
    <dbReference type="NCBI Taxonomy" id="2736640"/>
    <lineage>
        <taxon>Bacteria</taxon>
        <taxon>Bacillati</taxon>
        <taxon>Actinomycetota</taxon>
        <taxon>Actinomycetes</taxon>
        <taxon>Pseudonocardiales</taxon>
        <taxon>Pseudonocardiaceae</taxon>
        <taxon>Pseudonocardia</taxon>
    </lineage>
</organism>
<evidence type="ECO:0000313" key="2">
    <source>
        <dbReference type="Proteomes" id="UP000505377"/>
    </source>
</evidence>
<proteinExistence type="predicted"/>
<sequence>MTGTPIPRAHDGVPVADITERLMAEFGAVVPLSEISAAVVRALRDLAGVPVGALPELVERLARQVLREAGGEG</sequence>
<gene>
    <name evidence="1" type="ORF">HOP40_18410</name>
</gene>
<reference evidence="1 2" key="1">
    <citation type="submission" date="2020-05" db="EMBL/GenBank/DDBJ databases">
        <authorList>
            <person name="Mo P."/>
        </authorList>
    </citation>
    <scope>NUCLEOTIDE SEQUENCE [LARGE SCALE GENOMIC DNA]</scope>
    <source>
        <strain evidence="1 2">Gen01</strain>
    </source>
</reference>
<dbReference type="EMBL" id="CP053564">
    <property type="protein sequence ID" value="QJY47542.1"/>
    <property type="molecule type" value="Genomic_DNA"/>
</dbReference>
<dbReference type="RefSeq" id="WP_172160247.1">
    <property type="nucleotide sequence ID" value="NZ_CP053564.1"/>
</dbReference>
<protein>
    <submittedName>
        <fullName evidence="1">Uncharacterized protein</fullName>
    </submittedName>
</protein>
<dbReference type="NCBIfam" id="NF046112">
    <property type="entry name" value="MSMEG_6209_Nter"/>
    <property type="match status" value="1"/>
</dbReference>
<dbReference type="KEGG" id="pbro:HOP40_18410"/>
<dbReference type="Gene3D" id="1.10.8.1060">
    <property type="entry name" value="Corynebacterium glutamicum thioredoxin-dependent arsenate reductase, N-terminal domain"/>
    <property type="match status" value="1"/>
</dbReference>
<keyword evidence="2" id="KW-1185">Reference proteome</keyword>
<dbReference type="AlphaFoldDB" id="A0A6M6JLM8"/>
<dbReference type="Proteomes" id="UP000505377">
    <property type="component" value="Chromosome"/>
</dbReference>